<dbReference type="RefSeq" id="WP_021484471.1">
    <property type="nucleotide sequence ID" value="NZ_CABMHD010000003.1"/>
</dbReference>
<gene>
    <name evidence="4" type="ORF">ACX05_11915</name>
    <name evidence="6" type="ORF">FVP01_00775</name>
    <name evidence="5" type="ORF">HKB21_08160</name>
    <name evidence="7" type="ORF">O1Q84_24305</name>
</gene>
<reference evidence="4 8" key="1">
    <citation type="submission" date="2015-07" db="EMBL/GenBank/DDBJ databases">
        <title>Foodborne Vibrio parahaemolyticus Isolates.</title>
        <authorList>
            <person name="Ronholm J."/>
            <person name="Petronella N."/>
            <person name="Kenwell R."/>
            <person name="Banerjee S."/>
        </authorList>
    </citation>
    <scope>NUCLEOTIDE SEQUENCE [LARGE SCALE GENOMIC DNA]</scope>
    <source>
        <strain evidence="4 8">HS-06-05</strain>
    </source>
</reference>
<dbReference type="PRINTS" id="PR00455">
    <property type="entry name" value="HTHTETR"/>
</dbReference>
<protein>
    <submittedName>
        <fullName evidence="7">Helix-turn-helix domain containing protein</fullName>
    </submittedName>
    <submittedName>
        <fullName evidence="4 5">Transcriptional regulator</fullName>
    </submittedName>
</protein>
<proteinExistence type="predicted"/>
<dbReference type="PANTHER" id="PTHR30055:SF226">
    <property type="entry name" value="HTH-TYPE TRANSCRIPTIONAL REGULATOR PKSA"/>
    <property type="match status" value="1"/>
</dbReference>
<evidence type="ECO:0000313" key="5">
    <source>
        <dbReference type="EMBL" id="NMU25594.1"/>
    </source>
</evidence>
<dbReference type="EMBL" id="JABCLD010001111">
    <property type="protein sequence ID" value="NMU25594.1"/>
    <property type="molecule type" value="Genomic_DNA"/>
</dbReference>
<evidence type="ECO:0000313" key="7">
    <source>
        <dbReference type="EMBL" id="WAT92479.1"/>
    </source>
</evidence>
<reference evidence="7" key="4">
    <citation type="submission" date="2022-12" db="EMBL/GenBank/DDBJ databases">
        <title>Vibrio parahaemolyticus become highly virulent by producing novel Tc toxins.</title>
        <authorList>
            <person name="Yang F."/>
            <person name="You Y."/>
            <person name="Lai Q."/>
            <person name="Xu L."/>
            <person name="Li F."/>
        </authorList>
    </citation>
    <scope>NUCLEOTIDE SEQUENCE</scope>
    <source>
        <strain evidence="7">Vp-HL-202005</strain>
    </source>
</reference>
<feature type="DNA-binding region" description="H-T-H motif" evidence="2">
    <location>
        <begin position="28"/>
        <end position="47"/>
    </location>
</feature>
<dbReference type="EMBL" id="LIRS01000067">
    <property type="protein sequence ID" value="KOY32897.1"/>
    <property type="molecule type" value="Genomic_DNA"/>
</dbReference>
<reference evidence="5 10" key="3">
    <citation type="submission" date="2020-04" db="EMBL/GenBank/DDBJ databases">
        <title>Whole-genome sequencing of Vibrio spp. from China reveals different genetic environments of blaCTX-M-14 among diverse lineages.</title>
        <authorList>
            <person name="Zheng Z."/>
            <person name="Ye L."/>
            <person name="Chen S."/>
        </authorList>
    </citation>
    <scope>NUCLEOTIDE SEQUENCE [LARGE SCALE GENOMIC DNA]</scope>
    <source>
        <strain evidence="5 10">Vb0574</strain>
    </source>
</reference>
<name>A0A0L8BEI8_VIBPH</name>
<evidence type="ECO:0000256" key="2">
    <source>
        <dbReference type="PROSITE-ProRule" id="PRU00335"/>
    </source>
</evidence>
<dbReference type="Pfam" id="PF00440">
    <property type="entry name" value="TetR_N"/>
    <property type="match status" value="1"/>
</dbReference>
<dbReference type="GO" id="GO:0000976">
    <property type="term" value="F:transcription cis-regulatory region binding"/>
    <property type="evidence" value="ECO:0007669"/>
    <property type="project" value="TreeGrafter"/>
</dbReference>
<feature type="domain" description="HTH tetR-type" evidence="3">
    <location>
        <begin position="5"/>
        <end position="65"/>
    </location>
</feature>
<dbReference type="Gene3D" id="1.10.357.10">
    <property type="entry name" value="Tetracycline Repressor, domain 2"/>
    <property type="match status" value="1"/>
</dbReference>
<dbReference type="Proteomes" id="UP000321504">
    <property type="component" value="Unassembled WGS sequence"/>
</dbReference>
<organism evidence="5 10">
    <name type="scientific">Vibrio parahaemolyticus</name>
    <dbReference type="NCBI Taxonomy" id="670"/>
    <lineage>
        <taxon>Bacteria</taxon>
        <taxon>Pseudomonadati</taxon>
        <taxon>Pseudomonadota</taxon>
        <taxon>Gammaproteobacteria</taxon>
        <taxon>Vibrionales</taxon>
        <taxon>Vibrionaceae</taxon>
        <taxon>Vibrio</taxon>
    </lineage>
</organism>
<dbReference type="PANTHER" id="PTHR30055">
    <property type="entry name" value="HTH-TYPE TRANSCRIPTIONAL REGULATOR RUTR"/>
    <property type="match status" value="1"/>
</dbReference>
<dbReference type="GO" id="GO:0003700">
    <property type="term" value="F:DNA-binding transcription factor activity"/>
    <property type="evidence" value="ECO:0007669"/>
    <property type="project" value="TreeGrafter"/>
</dbReference>
<reference evidence="6 9" key="2">
    <citation type="submission" date="2019-08" db="EMBL/GenBank/DDBJ databases">
        <title>Emerging of two pre-pandemic pathogenic O4:KUT lineages of Vibrio parahaemolyticus in coastal eastern China.</title>
        <authorList>
            <person name="Yu H."/>
        </authorList>
    </citation>
    <scope>NUCLEOTIDE SEQUENCE [LARGE SCALE GENOMIC DNA]</scope>
    <source>
        <strain evidence="6 9">HZ17-383</strain>
    </source>
</reference>
<dbReference type="EMBL" id="CP114195">
    <property type="protein sequence ID" value="WAT92479.1"/>
    <property type="molecule type" value="Genomic_DNA"/>
</dbReference>
<dbReference type="InterPro" id="IPR050109">
    <property type="entry name" value="HTH-type_TetR-like_transc_reg"/>
</dbReference>
<evidence type="ECO:0000259" key="3">
    <source>
        <dbReference type="PROSITE" id="PS50977"/>
    </source>
</evidence>
<dbReference type="AlphaFoldDB" id="A0A0L8BEI8"/>
<keyword evidence="1 2" id="KW-0238">DNA-binding</keyword>
<evidence type="ECO:0000313" key="6">
    <source>
        <dbReference type="EMBL" id="TXN17555.1"/>
    </source>
</evidence>
<dbReference type="InterPro" id="IPR009057">
    <property type="entry name" value="Homeodomain-like_sf"/>
</dbReference>
<dbReference type="PROSITE" id="PS01081">
    <property type="entry name" value="HTH_TETR_1"/>
    <property type="match status" value="1"/>
</dbReference>
<dbReference type="SUPFAM" id="SSF46689">
    <property type="entry name" value="Homeodomain-like"/>
    <property type="match status" value="1"/>
</dbReference>
<dbReference type="InterPro" id="IPR023772">
    <property type="entry name" value="DNA-bd_HTH_TetR-type_CS"/>
</dbReference>
<evidence type="ECO:0000313" key="4">
    <source>
        <dbReference type="EMBL" id="KOY32897.1"/>
    </source>
</evidence>
<sequence>MTKRQQTRDKILKAAWASFAQNGYDMTTTRQIAREAGVADGTVFSHFPTKLSILREGMLTQLQQISQETLVSVEGKTAIDIGLALTEKYYRYYFANVELSRALLKEVIWDLDYYQSFNQALFQSASVSSVLEDKMPLIFDCYFMTLIAHLSRAEPDVEAALTDLHAKFRQIIPIESLG</sequence>
<evidence type="ECO:0000313" key="8">
    <source>
        <dbReference type="Proteomes" id="UP000037697"/>
    </source>
</evidence>
<dbReference type="Proteomes" id="UP001156560">
    <property type="component" value="Chromosome 2"/>
</dbReference>
<dbReference type="PROSITE" id="PS50977">
    <property type="entry name" value="HTH_TETR_2"/>
    <property type="match status" value="1"/>
</dbReference>
<evidence type="ECO:0000313" key="9">
    <source>
        <dbReference type="Proteomes" id="UP000321504"/>
    </source>
</evidence>
<dbReference type="Proteomes" id="UP000555836">
    <property type="component" value="Unassembled WGS sequence"/>
</dbReference>
<evidence type="ECO:0000313" key="10">
    <source>
        <dbReference type="Proteomes" id="UP000555836"/>
    </source>
</evidence>
<dbReference type="Proteomes" id="UP000037697">
    <property type="component" value="Unassembled WGS sequence"/>
</dbReference>
<dbReference type="EMBL" id="VRMQ01000001">
    <property type="protein sequence ID" value="TXN17555.1"/>
    <property type="molecule type" value="Genomic_DNA"/>
</dbReference>
<evidence type="ECO:0000256" key="1">
    <source>
        <dbReference type="ARBA" id="ARBA00023125"/>
    </source>
</evidence>
<dbReference type="InterPro" id="IPR001647">
    <property type="entry name" value="HTH_TetR"/>
</dbReference>
<accession>A0A0L8BEI8</accession>